<evidence type="ECO:0000313" key="1">
    <source>
        <dbReference type="EMBL" id="KII72983.1"/>
    </source>
</evidence>
<dbReference type="EMBL" id="JWZT01001048">
    <property type="protein sequence ID" value="KII72983.1"/>
    <property type="molecule type" value="Genomic_DNA"/>
</dbReference>
<organism evidence="1 2">
    <name type="scientific">Thelohanellus kitauei</name>
    <name type="common">Myxosporean</name>
    <dbReference type="NCBI Taxonomy" id="669202"/>
    <lineage>
        <taxon>Eukaryota</taxon>
        <taxon>Metazoa</taxon>
        <taxon>Cnidaria</taxon>
        <taxon>Myxozoa</taxon>
        <taxon>Myxosporea</taxon>
        <taxon>Bivalvulida</taxon>
        <taxon>Platysporina</taxon>
        <taxon>Myxobolidae</taxon>
        <taxon>Thelohanellus</taxon>
    </lineage>
</organism>
<comment type="caution">
    <text evidence="1">The sequence shown here is derived from an EMBL/GenBank/DDBJ whole genome shotgun (WGS) entry which is preliminary data.</text>
</comment>
<dbReference type="Proteomes" id="UP000031668">
    <property type="component" value="Unassembled WGS sequence"/>
</dbReference>
<keyword evidence="2" id="KW-1185">Reference proteome</keyword>
<proteinExistence type="predicted"/>
<gene>
    <name evidence="1" type="ORF">RF11_13668</name>
</gene>
<dbReference type="AlphaFoldDB" id="A0A0C2JUD5"/>
<reference evidence="1 2" key="1">
    <citation type="journal article" date="2014" name="Genome Biol. Evol.">
        <title>The genome of the myxosporean Thelohanellus kitauei shows adaptations to nutrient acquisition within its fish host.</title>
        <authorList>
            <person name="Yang Y."/>
            <person name="Xiong J."/>
            <person name="Zhou Z."/>
            <person name="Huo F."/>
            <person name="Miao W."/>
            <person name="Ran C."/>
            <person name="Liu Y."/>
            <person name="Zhang J."/>
            <person name="Feng J."/>
            <person name="Wang M."/>
            <person name="Wang M."/>
            <person name="Wang L."/>
            <person name="Yao B."/>
        </authorList>
    </citation>
    <scope>NUCLEOTIDE SEQUENCE [LARGE SCALE GENOMIC DNA]</scope>
    <source>
        <strain evidence="1">Wuqing</strain>
    </source>
</reference>
<sequence length="159" mass="18408">MSKYKRMYAVESMNMNNTLNALKKHAKQCDSWKPTLDYFKKCVWIFENRLKPDNCDPKWMFKFELFKAFTSMGRKTISQLKDSISGVTLQNVHYDRDVGFSYASGKSTNIDMDHSIEPKNIILTLFGQHLFKNQDIQSGPPKKTNKKVSLIVISVDVKS</sequence>
<protein>
    <submittedName>
        <fullName evidence="1">Uncharacterized protein</fullName>
    </submittedName>
</protein>
<name>A0A0C2JUD5_THEKT</name>
<evidence type="ECO:0000313" key="2">
    <source>
        <dbReference type="Proteomes" id="UP000031668"/>
    </source>
</evidence>
<accession>A0A0C2JUD5</accession>